<evidence type="ECO:0000313" key="1">
    <source>
        <dbReference type="EMBL" id="AYD82338.1"/>
    </source>
</evidence>
<sequence length="286" mass="32459">MRLKISTYFDVGTWDKKFLLHGKYTGWMKANINDQGLDRCGDSYWFSGIHLGSGQSNINENTTNLQSPFMYVDKPMKDETKSFEDGDFIVWERELEYRVDGSEVTSVSEVSASWDSDIKTAISQVNLPETIQITKDMELVVKVKLVVRQSSKDTISGEIDFGAAKHQYVIKPCFYKMLDNYFIGSPLTQKDGRVYSGNIPADLTQEPTGSIDSNLAIYDSYTYKSRSKTFSNFFTLSSPNSFTRTATSHTIGIPSAYGVEFTPPIDKTFNRELTLNYVIKWERDNG</sequence>
<dbReference type="EMBL" id="MH746814">
    <property type="protein sequence ID" value="AYD82338.1"/>
    <property type="molecule type" value="Genomic_DNA"/>
</dbReference>
<gene>
    <name evidence="1" type="ORF">Aci05_051</name>
</gene>
<dbReference type="Proteomes" id="UP000269940">
    <property type="component" value="Segment"/>
</dbReference>
<proteinExistence type="predicted"/>
<organism evidence="1 2">
    <name type="scientific">Acinetobacter phage vB_AbaM_B09_Aci05</name>
    <dbReference type="NCBI Taxonomy" id="2315458"/>
    <lineage>
        <taxon>Viruses</taxon>
        <taxon>Duplodnaviria</taxon>
        <taxon>Heunggongvirae</taxon>
        <taxon>Uroviricota</taxon>
        <taxon>Caudoviricetes</taxon>
        <taxon>Saclayvirus</taxon>
        <taxon>Saclayvirus Aci05</taxon>
    </lineage>
</organism>
<keyword evidence="2" id="KW-1185">Reference proteome</keyword>
<name>A0A386KAC5_9CAUD</name>
<accession>A0A386KAC5</accession>
<evidence type="ECO:0000313" key="2">
    <source>
        <dbReference type="Proteomes" id="UP000269940"/>
    </source>
</evidence>
<protein>
    <submittedName>
        <fullName evidence="1">Uncharacterized protein</fullName>
    </submittedName>
</protein>
<reference evidence="1 2" key="1">
    <citation type="submission" date="2018-08" db="EMBL/GenBank/DDBJ databases">
        <title>Complete genome sequence of five Acinetobacter baumannii phages from Abidjan, Cote d'Ivoire.</title>
        <authorList>
            <person name="Essoh C."/>
            <person name="Vernadet J.-P."/>
            <person name="Vergnaud G."/>
            <person name="Resch G."/>
            <person name="Pourcel C."/>
        </authorList>
    </citation>
    <scope>NUCLEOTIDE SEQUENCE [LARGE SCALE GENOMIC DNA]</scope>
</reference>